<comment type="caution">
    <text evidence="4">The sequence shown here is derived from an EMBL/GenBank/DDBJ whole genome shotgun (WGS) entry which is preliminary data.</text>
</comment>
<accession>A0A3A8NFE6</accession>
<feature type="region of interest" description="Disordered" evidence="2">
    <location>
        <begin position="137"/>
        <end position="193"/>
    </location>
</feature>
<feature type="repeat" description="TPR" evidence="1">
    <location>
        <begin position="489"/>
        <end position="522"/>
    </location>
</feature>
<keyword evidence="1" id="KW-0802">TPR repeat</keyword>
<dbReference type="InterPro" id="IPR032030">
    <property type="entry name" value="YscD_cytoplasmic_dom"/>
</dbReference>
<evidence type="ECO:0000313" key="4">
    <source>
        <dbReference type="EMBL" id="RKH42339.1"/>
    </source>
</evidence>
<evidence type="ECO:0000256" key="2">
    <source>
        <dbReference type="SAM" id="MobiDB-lite"/>
    </source>
</evidence>
<dbReference type="Gene3D" id="2.60.200.20">
    <property type="match status" value="1"/>
</dbReference>
<name>A0A3A8NFE6_9BACT</name>
<dbReference type="InterPro" id="IPR050923">
    <property type="entry name" value="Cell_Proc_Reg/RNA_Proc"/>
</dbReference>
<dbReference type="CDD" id="cd00060">
    <property type="entry name" value="FHA"/>
    <property type="match status" value="1"/>
</dbReference>
<dbReference type="InterPro" id="IPR000253">
    <property type="entry name" value="FHA_dom"/>
</dbReference>
<dbReference type="PROSITE" id="PS50005">
    <property type="entry name" value="TPR"/>
    <property type="match status" value="1"/>
</dbReference>
<dbReference type="SUPFAM" id="SSF49879">
    <property type="entry name" value="SMAD/FHA domain"/>
    <property type="match status" value="1"/>
</dbReference>
<dbReference type="OrthoDB" id="5378530at2"/>
<dbReference type="InterPro" id="IPR019734">
    <property type="entry name" value="TPR_rpt"/>
</dbReference>
<dbReference type="PANTHER" id="PTHR23308">
    <property type="entry name" value="NUCLEAR INHIBITOR OF PROTEIN PHOSPHATASE-1"/>
    <property type="match status" value="1"/>
</dbReference>
<dbReference type="SUPFAM" id="SSF48452">
    <property type="entry name" value="TPR-like"/>
    <property type="match status" value="1"/>
</dbReference>
<gene>
    <name evidence="4" type="ORF">D7X12_16065</name>
</gene>
<dbReference type="EMBL" id="RAWG01000089">
    <property type="protein sequence ID" value="RKH42339.1"/>
    <property type="molecule type" value="Genomic_DNA"/>
</dbReference>
<evidence type="ECO:0000313" key="5">
    <source>
        <dbReference type="Proteomes" id="UP000273405"/>
    </source>
</evidence>
<dbReference type="Pfam" id="PF16697">
    <property type="entry name" value="Yop-YscD_cpl"/>
    <property type="match status" value="1"/>
</dbReference>
<feature type="region of interest" description="Disordered" evidence="2">
    <location>
        <begin position="565"/>
        <end position="584"/>
    </location>
</feature>
<feature type="region of interest" description="Disordered" evidence="2">
    <location>
        <begin position="1"/>
        <end position="40"/>
    </location>
</feature>
<feature type="compositionally biased region" description="Low complexity" evidence="2">
    <location>
        <begin position="154"/>
        <end position="167"/>
    </location>
</feature>
<dbReference type="Proteomes" id="UP000273405">
    <property type="component" value="Unassembled WGS sequence"/>
</dbReference>
<dbReference type="AlphaFoldDB" id="A0A3A8NFE6"/>
<evidence type="ECO:0000256" key="1">
    <source>
        <dbReference type="PROSITE-ProRule" id="PRU00339"/>
    </source>
</evidence>
<organism evidence="4 5">
    <name type="scientific">Corallococcus sicarius</name>
    <dbReference type="NCBI Taxonomy" id="2316726"/>
    <lineage>
        <taxon>Bacteria</taxon>
        <taxon>Pseudomonadati</taxon>
        <taxon>Myxococcota</taxon>
        <taxon>Myxococcia</taxon>
        <taxon>Myxococcales</taxon>
        <taxon>Cystobacterineae</taxon>
        <taxon>Myxococcaceae</taxon>
        <taxon>Corallococcus</taxon>
    </lineage>
</organism>
<keyword evidence="5" id="KW-1185">Reference proteome</keyword>
<proteinExistence type="predicted"/>
<dbReference type="Gene3D" id="1.25.40.10">
    <property type="entry name" value="Tetratricopeptide repeat domain"/>
    <property type="match status" value="1"/>
</dbReference>
<evidence type="ECO:0000259" key="3">
    <source>
        <dbReference type="PROSITE" id="PS50006"/>
    </source>
</evidence>
<dbReference type="PROSITE" id="PS50006">
    <property type="entry name" value="FHA_DOMAIN"/>
    <property type="match status" value="1"/>
</dbReference>
<dbReference type="InterPro" id="IPR008984">
    <property type="entry name" value="SMAD_FHA_dom_sf"/>
</dbReference>
<sequence>MNAMSNGPPPARRRPTSGTPSSGTGQRAPVRRPTAGASAVKPAKLVVIAGPSEGEEFPLSDAEYTVGRSADNPICLQDTSVSRKHITLRRESAGWMVSDMKSGNGTLVNGEPVTDETLLANGDVITMGDSELRYEDTANSTAKVQAPSSPRPRPSSSAGRAPTAVPARPGPRGEGRARPQTSRASASAELTPEVQRKRMRLKLAGVGVLVLLFAGLGVARSRMRHQQEVRGRIEQEQRLYREQLGGLFQEAKNLVREGQWQQAKAKLEELQNQAPDYPGVADYLKAAEKEIPNQGHLAAAQKALDKGEIVTAQAALAKVSADTQLYEQVKTARRALTDVADKRTKEANTLMASRQLESVQKAKAITDDVLAAFPEHRDGKLINDEAARIIADLTRPGPVRVVAAPKPWEPAVDRFRDGDISGAVAILNACAAKTPQCKQLMSQMTEFGGLYKKLEDLEAKGLSRLLALDKDITDGRGSKMAKNAGTRAATTFYKSASGAKAAGQWSRAMEFARRALQADPNHTGAANIVNDLKGKAKDLYLQAYSIKDASPEDALPKFRDVVAMTPPDDELHGKAQGWVEKLSR</sequence>
<dbReference type="SMART" id="SM00240">
    <property type="entry name" value="FHA"/>
    <property type="match status" value="1"/>
</dbReference>
<reference evidence="5" key="1">
    <citation type="submission" date="2018-09" db="EMBL/GenBank/DDBJ databases">
        <authorList>
            <person name="Livingstone P.G."/>
            <person name="Whitworth D.E."/>
        </authorList>
    </citation>
    <scope>NUCLEOTIDE SEQUENCE [LARGE SCALE GENOMIC DNA]</scope>
    <source>
        <strain evidence="5">CA040B</strain>
    </source>
</reference>
<feature type="domain" description="FHA" evidence="3">
    <location>
        <begin position="64"/>
        <end position="113"/>
    </location>
</feature>
<feature type="compositionally biased region" description="Polar residues" evidence="2">
    <location>
        <begin position="16"/>
        <end position="25"/>
    </location>
</feature>
<dbReference type="InterPro" id="IPR011990">
    <property type="entry name" value="TPR-like_helical_dom_sf"/>
</dbReference>
<protein>
    <submittedName>
        <fullName evidence="4">FHA domain-containing protein</fullName>
    </submittedName>
</protein>